<dbReference type="OrthoDB" id="349045at2759"/>
<protein>
    <recommendedName>
        <fullName evidence="4">WHIM1 domain-containing protein</fullName>
    </recommendedName>
</protein>
<feature type="compositionally biased region" description="Low complexity" evidence="3">
    <location>
        <begin position="366"/>
        <end position="378"/>
    </location>
</feature>
<evidence type="ECO:0000259" key="4">
    <source>
        <dbReference type="Pfam" id="PF15612"/>
    </source>
</evidence>
<evidence type="ECO:0000256" key="1">
    <source>
        <dbReference type="ARBA" id="ARBA00004123"/>
    </source>
</evidence>
<feature type="compositionally biased region" description="Polar residues" evidence="3">
    <location>
        <begin position="532"/>
        <end position="541"/>
    </location>
</feature>
<feature type="compositionally biased region" description="Acidic residues" evidence="3">
    <location>
        <begin position="458"/>
        <end position="504"/>
    </location>
</feature>
<evidence type="ECO:0000256" key="2">
    <source>
        <dbReference type="ARBA" id="ARBA00023242"/>
    </source>
</evidence>
<comment type="subcellular location">
    <subcellularLocation>
        <location evidence="1">Nucleus</location>
    </subcellularLocation>
</comment>
<dbReference type="InterPro" id="IPR028942">
    <property type="entry name" value="WHIM1_dom"/>
</dbReference>
<dbReference type="PANTHER" id="PTHR42107:SF1">
    <property type="entry name" value="WHIM1 DOMAIN-CONTAINING PROTEIN"/>
    <property type="match status" value="1"/>
</dbReference>
<dbReference type="Pfam" id="PF15612">
    <property type="entry name" value="WHIM1"/>
    <property type="match status" value="1"/>
</dbReference>
<name>A0A8A3PK35_9HELO</name>
<organism evidence="5 6">
    <name type="scientific">Monilinia vaccinii-corymbosi</name>
    <dbReference type="NCBI Taxonomy" id="61207"/>
    <lineage>
        <taxon>Eukaryota</taxon>
        <taxon>Fungi</taxon>
        <taxon>Dikarya</taxon>
        <taxon>Ascomycota</taxon>
        <taxon>Pezizomycotina</taxon>
        <taxon>Leotiomycetes</taxon>
        <taxon>Helotiales</taxon>
        <taxon>Sclerotiniaceae</taxon>
        <taxon>Monilinia</taxon>
    </lineage>
</organism>
<evidence type="ECO:0000313" key="5">
    <source>
        <dbReference type="EMBL" id="QSZ35460.1"/>
    </source>
</evidence>
<dbReference type="AlphaFoldDB" id="A0A8A3PK35"/>
<dbReference type="GO" id="GO:0005634">
    <property type="term" value="C:nucleus"/>
    <property type="evidence" value="ECO:0007669"/>
    <property type="project" value="UniProtKB-SubCell"/>
</dbReference>
<gene>
    <name evidence="5" type="ORF">DSL72_008330</name>
</gene>
<dbReference type="EMBL" id="CP063409">
    <property type="protein sequence ID" value="QSZ35460.1"/>
    <property type="molecule type" value="Genomic_DNA"/>
</dbReference>
<keyword evidence="6" id="KW-1185">Reference proteome</keyword>
<accession>A0A8A3PK35</accession>
<feature type="compositionally biased region" description="Basic and acidic residues" evidence="3">
    <location>
        <begin position="324"/>
        <end position="336"/>
    </location>
</feature>
<proteinExistence type="predicted"/>
<dbReference type="PANTHER" id="PTHR42107">
    <property type="entry name" value="YALI0D24453P"/>
    <property type="match status" value="1"/>
</dbReference>
<feature type="region of interest" description="Disordered" evidence="3">
    <location>
        <begin position="321"/>
        <end position="604"/>
    </location>
</feature>
<dbReference type="Proteomes" id="UP000672032">
    <property type="component" value="Chromosome 5"/>
</dbReference>
<evidence type="ECO:0000313" key="6">
    <source>
        <dbReference type="Proteomes" id="UP000672032"/>
    </source>
</evidence>
<keyword evidence="2" id="KW-0539">Nucleus</keyword>
<feature type="compositionally biased region" description="Polar residues" evidence="3">
    <location>
        <begin position="566"/>
        <end position="578"/>
    </location>
</feature>
<feature type="compositionally biased region" description="Low complexity" evidence="3">
    <location>
        <begin position="1"/>
        <end position="14"/>
    </location>
</feature>
<feature type="domain" description="WHIM1" evidence="4">
    <location>
        <begin position="148"/>
        <end position="192"/>
    </location>
</feature>
<reference evidence="5" key="1">
    <citation type="submission" date="2020-10" db="EMBL/GenBank/DDBJ databases">
        <title>Genome Sequence of Monilinia vaccinii-corymbosi Sheds Light on Mummy Berry Disease Infection of Blueberry and Mating Type.</title>
        <authorList>
            <person name="Yow A.G."/>
            <person name="Zhang Y."/>
            <person name="Bansal K."/>
            <person name="Eacker S.M."/>
            <person name="Sullivan S."/>
            <person name="Liachko I."/>
            <person name="Cubeta M.A."/>
            <person name="Rollins J.A."/>
            <person name="Ashrafi H."/>
        </authorList>
    </citation>
    <scope>NUCLEOTIDE SEQUENCE</scope>
    <source>
        <strain evidence="5">RL-1</strain>
    </source>
</reference>
<sequence>MASSDDSSDLSSVPSEDESLQLTKTDGILKFFSKAPKPSAARKVESSPPRPKREPSPPHEYVLADNPDIAFIVMFRARFSEVFPKSLPNFGPQELECAVVDITPGEHAEQFLCALLGLLLNRKQDVKAGHYNRALEEAIQTHKLQWAKDWESKNPLSGGATFTTMSPTQRLTLLRTLILWSLASSDAVRGMITSSYKQTRHEDDLNQPLSVQPWGSDADRRRYYLIEGLDDTHFRVYRESNYTGVKRTWWSVASDIDELKVLAEKLIKDDGGQKARTLSGKMLAAVPRFEATEEVRTMFGHDPMVCFDFLALLTESQKRKRREYRQARKEQFKRPEPNFSMYEGRTRGKRMKYTYSDDEDEVFSDTTGSRRSTRNTGNHTPAEPAGPTVTSSGRQVRSRVGGAYGESVLSGTHAPAEIRRDVELGEESEEVTSRPRRASASSRWASKGKHIEGYNSVDEMDDDEDDASEQDYGDDEEDDDQVSLASDIDEPEEDTDGNDDMEEEEQKKSLIVKLPIKTPTPEKKNTTKLHLSPQSKSNSDTVAPRKYAIAIASMKADNEEKHRQPISITAKSISTPRSPSLAFRGSPEKASTLPPSINIGYGGS</sequence>
<feature type="region of interest" description="Disordered" evidence="3">
    <location>
        <begin position="1"/>
        <end position="61"/>
    </location>
</feature>
<evidence type="ECO:0000256" key="3">
    <source>
        <dbReference type="SAM" id="MobiDB-lite"/>
    </source>
</evidence>